<evidence type="ECO:0000256" key="1">
    <source>
        <dbReference type="SAM" id="MobiDB-lite"/>
    </source>
</evidence>
<sequence>MSFLLNLGQAFFSGLSSIATGVTSDVTSVANGINYAFNVLAKFLQKLPSEIATFFQSIPGALVAFAHAFGTYLWDGMQRIASGFTTIMAPIERGLETLGTTVINALTVVWNDIKAFASAIYNSIVSMINNIVTFVQPFINDLKNAISFAYNFLLNVINDVYSAFTIISNFFLDLPTFFQNASNYLNSLFTDPGNQPNLLTMVPNLVASEVSRIAGAFPDVIAYNTFMEVLPKMVSGIASSPIFGNTVKGMFAKALLMAGSPILSALLSELTKALMQSLFTSTQTTQTTQRPSQPQIQPPSAPSTQLQQRSTQQTSLSDLQNLQTQQLTPTQIEVQLERPNVTGVFTQDVIGMGTASGGTAKLVSGYINFQNSIKQFEDVFDITASFFMELIQSLQTEFSQDMAVNVSLTLLENIYQVSQAIEIIPSVDATTIVLPPGISLCNPSQAPSPSESTSTSTNSIDVTTTVDVTEQLCIPPYDLLADGLTTQFAVIALLHSNISDVMLAITQLIYGITFSNLISDILSASTQLVYSITSNISTSDTVSVSASLTPSPPPSESYTYYVPIDVAVTYTIQIASSTTYSGTLSYTVSTS</sequence>
<reference evidence="2" key="1">
    <citation type="journal article" date="2014" name="Mol. Microbiol.">
        <title>Inter-viral conflicts that exploit host CRISPR immune systems of Sulfolobus.</title>
        <authorList>
            <person name="Erdmann S."/>
            <person name="Le Moine Bauer S."/>
            <person name="Garrett R.A."/>
        </authorList>
    </citation>
    <scope>NUCLEOTIDE SEQUENCE [LARGE SCALE GENOMIC DNA]</scope>
</reference>
<evidence type="ECO:0000313" key="2">
    <source>
        <dbReference type="EMBL" id="AOS58406.1"/>
    </source>
</evidence>
<feature type="compositionally biased region" description="Low complexity" evidence="1">
    <location>
        <begin position="302"/>
        <end position="319"/>
    </location>
</feature>
<gene>
    <name evidence="2" type="primary">SIFV2_gp51</name>
</gene>
<name>A0A1D8BJA6_SIFV</name>
<reference evidence="2" key="2">
    <citation type="submission" date="2016-06" db="EMBL/GenBank/DDBJ databases">
        <authorList>
            <person name="Kjaerup R.B."/>
            <person name="Dalgaard T.S."/>
            <person name="Juul-Madsen H.R."/>
        </authorList>
    </citation>
    <scope>NUCLEOTIDE SEQUENCE</scope>
</reference>
<feature type="compositionally biased region" description="Low complexity" evidence="1">
    <location>
        <begin position="282"/>
        <end position="295"/>
    </location>
</feature>
<dbReference type="EMBL" id="KX467643">
    <property type="protein sequence ID" value="AOS58406.1"/>
    <property type="molecule type" value="Genomic_DNA"/>
</dbReference>
<accession>A0A1D8BJA6</accession>
<proteinExistence type="predicted"/>
<protein>
    <submittedName>
        <fullName evidence="2">SIFV.gp56-like protein</fullName>
    </submittedName>
</protein>
<dbReference type="Proteomes" id="UP000223173">
    <property type="component" value="Segment"/>
</dbReference>
<organism evidence="2">
    <name type="scientific">Sulfolobus islandicus filamentous virus 2</name>
    <dbReference type="NCBI Taxonomy" id="1902331"/>
    <lineage>
        <taxon>Viruses</taxon>
        <taxon>Adnaviria</taxon>
        <taxon>Zilligvirae</taxon>
        <taxon>Taleaviricota</taxon>
        <taxon>Tokiviricetes</taxon>
        <taxon>Ligamenvirales</taxon>
        <taxon>Lipothrixviridae</taxon>
        <taxon>Betalipothrixvirus</taxon>
        <taxon>Betalipothrixvirus hveragerdiense</taxon>
        <taxon>Sulfolobus islandicus filamentous virus</taxon>
    </lineage>
</organism>
<feature type="region of interest" description="Disordered" evidence="1">
    <location>
        <begin position="282"/>
        <end position="319"/>
    </location>
</feature>